<protein>
    <submittedName>
        <fullName evidence="1">Uncharacterized protein</fullName>
    </submittedName>
</protein>
<keyword evidence="2" id="KW-1185">Reference proteome</keyword>
<organism evidence="1 2">
    <name type="scientific">Gibberella nygamai</name>
    <name type="common">Bean root rot disease fungus</name>
    <name type="synonym">Fusarium nygamai</name>
    <dbReference type="NCBI Taxonomy" id="42673"/>
    <lineage>
        <taxon>Eukaryota</taxon>
        <taxon>Fungi</taxon>
        <taxon>Dikarya</taxon>
        <taxon>Ascomycota</taxon>
        <taxon>Pezizomycotina</taxon>
        <taxon>Sordariomycetes</taxon>
        <taxon>Hypocreomycetidae</taxon>
        <taxon>Hypocreales</taxon>
        <taxon>Nectriaceae</taxon>
        <taxon>Fusarium</taxon>
        <taxon>Fusarium fujikuroi species complex</taxon>
    </lineage>
</organism>
<gene>
    <name evidence="1" type="ORF">FNYG_00141</name>
</gene>
<dbReference type="AlphaFoldDB" id="A0A2K0WVY7"/>
<evidence type="ECO:0000313" key="1">
    <source>
        <dbReference type="EMBL" id="PNP86439.1"/>
    </source>
</evidence>
<dbReference type="Proteomes" id="UP000236664">
    <property type="component" value="Unassembled WGS sequence"/>
</dbReference>
<reference evidence="1 2" key="1">
    <citation type="submission" date="2017-06" db="EMBL/GenBank/DDBJ databases">
        <title>Genome of Fusarium nygamai isolate CS10214.</title>
        <authorList>
            <person name="Gardiner D.M."/>
            <person name="Obanor F."/>
            <person name="Kazan K."/>
        </authorList>
    </citation>
    <scope>NUCLEOTIDE SEQUENCE [LARGE SCALE GENOMIC DNA]</scope>
    <source>
        <strain evidence="1 2">CS10214</strain>
    </source>
</reference>
<dbReference type="OrthoDB" id="9978173at2759"/>
<name>A0A2K0WVY7_GIBNY</name>
<proteinExistence type="predicted"/>
<evidence type="ECO:0000313" key="2">
    <source>
        <dbReference type="Proteomes" id="UP000236664"/>
    </source>
</evidence>
<accession>A0A2K0WVY7</accession>
<dbReference type="PANTHER" id="PTHR31252:SF11">
    <property type="entry name" value="DUF4419 DOMAIN-CONTAINING PROTEIN"/>
    <property type="match status" value="1"/>
</dbReference>
<dbReference type="Pfam" id="PF14388">
    <property type="entry name" value="DUF4419"/>
    <property type="match status" value="1"/>
</dbReference>
<comment type="caution">
    <text evidence="1">The sequence shown here is derived from an EMBL/GenBank/DDBJ whole genome shotgun (WGS) entry which is preliminary data.</text>
</comment>
<sequence>MILKDYIAGPPHADQFLAKISPYHYGQSDGITNIDILYLPPYIVGSQNGFIWAAAEVFDTHRGLVIRVDDIWLAILALLKPHIYEAFDPEEDIHVPKFTREQLNNWPLVKKFWDQMLEADERGRLSGGWLSNFFDRRKAAESPEPIFDTAMPSAVASIPLEVDFGQGKWYCTMVGGLFAHSRDESGVDNYEYHAVEPLPGWLVYLDKPPGESKSKEATTVEVKGHR</sequence>
<dbReference type="PANTHER" id="PTHR31252">
    <property type="entry name" value="DUF4419 DOMAIN-CONTAINING PROTEIN"/>
    <property type="match status" value="1"/>
</dbReference>
<dbReference type="EMBL" id="MTQA01000012">
    <property type="protein sequence ID" value="PNP86439.1"/>
    <property type="molecule type" value="Genomic_DNA"/>
</dbReference>
<dbReference type="InterPro" id="IPR025533">
    <property type="entry name" value="DUF4419"/>
</dbReference>